<keyword evidence="2" id="KW-1185">Reference proteome</keyword>
<protein>
    <submittedName>
        <fullName evidence="1">Uncharacterized protein</fullName>
    </submittedName>
</protein>
<proteinExistence type="predicted"/>
<accession>G0SHS1</accession>
<name>G0SHS1_CHATD</name>
<dbReference type="Proteomes" id="UP000008066">
    <property type="component" value="Unassembled WGS sequence"/>
</dbReference>
<dbReference type="EMBL" id="GL988048">
    <property type="protein sequence ID" value="EGS16991.1"/>
    <property type="molecule type" value="Genomic_DNA"/>
</dbReference>
<dbReference type="KEGG" id="cthr:CTHT_0073160"/>
<sequence length="169" mass="19736">MWPGDPNGDMTVSFEGFVWQVREHIMTTHFPWMQTAFPHRRPGEHAAFSGISNGTTPEEFAALLEFLHTNEFNHQTWEQSPSFLSYVQTLRTPHKRRLREDSHLEKRHIKSFIEAVIVVESRKWNAKMQKVMYDTGERLGSQLKEDEGFREFVETFPTGKVFARAIGLL</sequence>
<dbReference type="RefSeq" id="XP_006697573.1">
    <property type="nucleotide sequence ID" value="XM_006697510.1"/>
</dbReference>
<dbReference type="AlphaFoldDB" id="G0SHS1"/>
<dbReference type="OrthoDB" id="6359816at2759"/>
<dbReference type="GeneID" id="18261354"/>
<evidence type="ECO:0000313" key="1">
    <source>
        <dbReference type="EMBL" id="EGS16991.1"/>
    </source>
</evidence>
<evidence type="ECO:0000313" key="2">
    <source>
        <dbReference type="Proteomes" id="UP000008066"/>
    </source>
</evidence>
<dbReference type="HOGENOM" id="CLU_1517697_0_0_1"/>
<gene>
    <name evidence="1" type="ORF">CTHT_0073160</name>
</gene>
<organism evidence="2">
    <name type="scientific">Chaetomium thermophilum (strain DSM 1495 / CBS 144.50 / IMI 039719)</name>
    <name type="common">Thermochaetoides thermophila</name>
    <dbReference type="NCBI Taxonomy" id="759272"/>
    <lineage>
        <taxon>Eukaryota</taxon>
        <taxon>Fungi</taxon>
        <taxon>Dikarya</taxon>
        <taxon>Ascomycota</taxon>
        <taxon>Pezizomycotina</taxon>
        <taxon>Sordariomycetes</taxon>
        <taxon>Sordariomycetidae</taxon>
        <taxon>Sordariales</taxon>
        <taxon>Chaetomiaceae</taxon>
        <taxon>Thermochaetoides</taxon>
    </lineage>
</organism>
<reference evidence="1 2" key="1">
    <citation type="journal article" date="2011" name="Cell">
        <title>Insight into structure and assembly of the nuclear pore complex by utilizing the genome of a eukaryotic thermophile.</title>
        <authorList>
            <person name="Amlacher S."/>
            <person name="Sarges P."/>
            <person name="Flemming D."/>
            <person name="van Noort V."/>
            <person name="Kunze R."/>
            <person name="Devos D.P."/>
            <person name="Arumugam M."/>
            <person name="Bork P."/>
            <person name="Hurt E."/>
        </authorList>
    </citation>
    <scope>NUCLEOTIDE SEQUENCE [LARGE SCALE GENOMIC DNA]</scope>
    <source>
        <strain evidence="2">DSM 1495 / CBS 144.50 / IMI 039719</strain>
    </source>
</reference>
<dbReference type="OMA" id="EHIMTTH"/>